<proteinExistence type="predicted"/>
<dbReference type="Pfam" id="PF12799">
    <property type="entry name" value="LRR_4"/>
    <property type="match status" value="2"/>
</dbReference>
<reference evidence="6" key="1">
    <citation type="submission" date="2015-09" db="EMBL/GenBank/DDBJ databases">
        <authorList>
            <person name="Sai Rama Sridatta P."/>
        </authorList>
    </citation>
    <scope>NUCLEOTIDE SEQUENCE [LARGE SCALE GENOMIC DNA]</scope>
</reference>
<name>A0A4W6C365_LATCA</name>
<dbReference type="PROSITE" id="PS50052">
    <property type="entry name" value="GUANYLATE_KINASE_2"/>
    <property type="match status" value="1"/>
</dbReference>
<dbReference type="Ensembl" id="ENSLCAT00010005202.1">
    <property type="protein sequence ID" value="ENSLCAP00010005072.1"/>
    <property type="gene ID" value="ENSLCAG00010002567.1"/>
</dbReference>
<dbReference type="InterPro" id="IPR032675">
    <property type="entry name" value="LRR_dom_sf"/>
</dbReference>
<dbReference type="AlphaFoldDB" id="A0A4W6C365"/>
<dbReference type="PANTHER" id="PTHR23117">
    <property type="entry name" value="GUANYLATE KINASE-RELATED"/>
    <property type="match status" value="1"/>
</dbReference>
<evidence type="ECO:0000256" key="2">
    <source>
        <dbReference type="ARBA" id="ARBA00022679"/>
    </source>
</evidence>
<accession>A0A4W6C365</accession>
<dbReference type="SMART" id="SM00365">
    <property type="entry name" value="LRR_SD22"/>
    <property type="match status" value="4"/>
</dbReference>
<keyword evidence="2" id="KW-0808">Transferase</keyword>
<gene>
    <name evidence="5" type="primary">LRGUK</name>
</gene>
<dbReference type="SUPFAM" id="SSF52058">
    <property type="entry name" value="L domain-like"/>
    <property type="match status" value="1"/>
</dbReference>
<reference evidence="5" key="3">
    <citation type="submission" date="2025-09" db="UniProtKB">
        <authorList>
            <consortium name="Ensembl"/>
        </authorList>
    </citation>
    <scope>IDENTIFICATION</scope>
</reference>
<dbReference type="Gene3D" id="3.40.50.300">
    <property type="entry name" value="P-loop containing nucleotide triphosphate hydrolases"/>
    <property type="match status" value="1"/>
</dbReference>
<dbReference type="InterPro" id="IPR025875">
    <property type="entry name" value="Leu-rich_rpt_4"/>
</dbReference>
<dbReference type="SUPFAM" id="SSF52540">
    <property type="entry name" value="P-loop containing nucleoside triphosphate hydrolases"/>
    <property type="match status" value="1"/>
</dbReference>
<dbReference type="Pfam" id="PF00625">
    <property type="entry name" value="Guanylate_kin"/>
    <property type="match status" value="1"/>
</dbReference>
<protein>
    <submittedName>
        <fullName evidence="5">Leucine rich repeats and guanylate kinase domain containing</fullName>
    </submittedName>
</protein>
<feature type="domain" description="Guanylate kinase-like" evidence="4">
    <location>
        <begin position="274"/>
        <end position="457"/>
    </location>
</feature>
<dbReference type="PROSITE" id="PS51450">
    <property type="entry name" value="LRR"/>
    <property type="match status" value="4"/>
</dbReference>
<dbReference type="GO" id="GO:0004385">
    <property type="term" value="F:GMP kinase activity"/>
    <property type="evidence" value="ECO:0007669"/>
    <property type="project" value="TreeGrafter"/>
</dbReference>
<evidence type="ECO:0000256" key="1">
    <source>
        <dbReference type="ARBA" id="ARBA00022614"/>
    </source>
</evidence>
<reference evidence="5" key="2">
    <citation type="submission" date="2025-08" db="UniProtKB">
        <authorList>
            <consortium name="Ensembl"/>
        </authorList>
    </citation>
    <scope>IDENTIFICATION</scope>
</reference>
<dbReference type="SMART" id="SM00072">
    <property type="entry name" value="GuKc"/>
    <property type="match status" value="1"/>
</dbReference>
<sequence length="579" mass="66544">VVSSCVTHLGRLGTGLQHSYYHLSLPVRHIRAFVNDIIYYMPFLAILDASHNEISNFFGFQPPKNLKEVNFSHNRMTKMKDLSAYSSLIKLDLDYNSFSEISGLEQCCKLTHLNLAHNKISRISGLDSLPLKHLCLRGNQLAKIEGLENLKSLQVLDLSLNRITSLSGLQNLHLLGSINLEKNLISEIQECKHIHDLFLLRDLSLLGNPVQVTLIYTEHSLLLLWEQYCVSSVNKYDPPMDVVAARGHMTHLLYQLMQPQVLYDSTLPSADSPYPMLVLTGPQGCGKRELAHRLCQEFSEYFAYGTCHTTRGSYFGEENGIDYHFVSEEDFQNMIHMGKFIQTVHYGGHSYGLTRDAIEDVAREGLACCVHMELEGVLSLKNSYFEPRYILLIPTQVEKYIDHLKSRDLYTPAQIDMAVSRIELYANTNMRRPGFFDNVIPLDDWEEAYQTLRQVVEEYLLLEEQEGENNNKAFPGNTSTGAYLFVQHPKHQGANFVKAQGAKCSQLHLLLFLLFILNTHSTNCTLLHREYYPLKELCPLWLWKSFIKSKKINQVTSLEYLRLDLWTRFERSEHILISF</sequence>
<dbReference type="FunFam" id="3.40.50.300:FF:000828">
    <property type="entry name" value="leucine-rich repeat and guanylate kinase domain-containing protein-like"/>
    <property type="match status" value="1"/>
</dbReference>
<dbReference type="InterPro" id="IPR008145">
    <property type="entry name" value="GK/Ca_channel_bsu"/>
</dbReference>
<keyword evidence="3" id="KW-0677">Repeat</keyword>
<dbReference type="GeneTree" id="ENSGT00940000157992"/>
<dbReference type="InterPro" id="IPR008144">
    <property type="entry name" value="Guanylate_kin-like_dom"/>
</dbReference>
<dbReference type="CDD" id="cd00071">
    <property type="entry name" value="GMPK"/>
    <property type="match status" value="1"/>
</dbReference>
<dbReference type="PANTHER" id="PTHR23117:SF18">
    <property type="entry name" value="LEUCINE-RICH REPEAT AND GUANYLATE KINASE DOMAIN-CONTAINING PROTEIN"/>
    <property type="match status" value="1"/>
</dbReference>
<dbReference type="Gene3D" id="3.80.10.10">
    <property type="entry name" value="Ribonuclease Inhibitor"/>
    <property type="match status" value="2"/>
</dbReference>
<evidence type="ECO:0000259" key="4">
    <source>
        <dbReference type="PROSITE" id="PS50052"/>
    </source>
</evidence>
<dbReference type="GO" id="GO:0005829">
    <property type="term" value="C:cytosol"/>
    <property type="evidence" value="ECO:0007669"/>
    <property type="project" value="TreeGrafter"/>
</dbReference>
<dbReference type="InterPro" id="IPR027417">
    <property type="entry name" value="P-loop_NTPase"/>
</dbReference>
<dbReference type="InterPro" id="IPR001611">
    <property type="entry name" value="Leu-rich_rpt"/>
</dbReference>
<dbReference type="Proteomes" id="UP000314980">
    <property type="component" value="Unassembled WGS sequence"/>
</dbReference>
<evidence type="ECO:0000256" key="3">
    <source>
        <dbReference type="ARBA" id="ARBA00022737"/>
    </source>
</evidence>
<evidence type="ECO:0000313" key="6">
    <source>
        <dbReference type="Proteomes" id="UP000314980"/>
    </source>
</evidence>
<evidence type="ECO:0000313" key="5">
    <source>
        <dbReference type="Ensembl" id="ENSLCAP00010005072.1"/>
    </source>
</evidence>
<keyword evidence="1" id="KW-0433">Leucine-rich repeat</keyword>
<keyword evidence="6" id="KW-1185">Reference proteome</keyword>
<organism evidence="5 6">
    <name type="scientific">Lates calcarifer</name>
    <name type="common">Barramundi</name>
    <name type="synonym">Holocentrus calcarifer</name>
    <dbReference type="NCBI Taxonomy" id="8187"/>
    <lineage>
        <taxon>Eukaryota</taxon>
        <taxon>Metazoa</taxon>
        <taxon>Chordata</taxon>
        <taxon>Craniata</taxon>
        <taxon>Vertebrata</taxon>
        <taxon>Euteleostomi</taxon>
        <taxon>Actinopterygii</taxon>
        <taxon>Neopterygii</taxon>
        <taxon>Teleostei</taxon>
        <taxon>Neoteleostei</taxon>
        <taxon>Acanthomorphata</taxon>
        <taxon>Carangaria</taxon>
        <taxon>Carangaria incertae sedis</taxon>
        <taxon>Centropomidae</taxon>
        <taxon>Lates</taxon>
    </lineage>
</organism>